<dbReference type="SUPFAM" id="SSF55277">
    <property type="entry name" value="GYF domain"/>
    <property type="match status" value="1"/>
</dbReference>
<keyword evidence="4" id="KW-1185">Reference proteome</keyword>
<sequence length="353" mass="40557">MSKRKHGELEEDSLETGNVDQGDFSDGDDSGDEDDTENVDKYEMMKEDDIEGQEDPTQEFDGEVQITPFNMKEEMEEGHFDKEGTYIFGKREKDEVKDHWLDNIDWVKVNSQSASNKIPSDEESMDTNDYLKKFDPIPAYKEMLTILLPGETVIKALKRLGGGKVQTASERWKKKKKQPSEEDNKESTLNKESIAKLTELANKILSEMGNMDIYQETFEGIGYKVKKIEESASKPINDLDMFGDMFDEKNKASDGSDKQKSESAEGEPVSKKVRFDEGENQATTINEIKTSETVQWEFKWKQEDDSEVHGPHSTAEMLDWVNQGYFESGVWVRRVGQQGDFYTSRRIDFDLYL</sequence>
<proteinExistence type="predicted"/>
<evidence type="ECO:0000259" key="2">
    <source>
        <dbReference type="PROSITE" id="PS50829"/>
    </source>
</evidence>
<gene>
    <name evidence="3" type="ORF">GHT06_008741</name>
</gene>
<dbReference type="InterPro" id="IPR003169">
    <property type="entry name" value="GYF"/>
</dbReference>
<evidence type="ECO:0000313" key="4">
    <source>
        <dbReference type="Proteomes" id="UP000820818"/>
    </source>
</evidence>
<dbReference type="SMART" id="SM00444">
    <property type="entry name" value="GYF"/>
    <property type="match status" value="1"/>
</dbReference>
<feature type="region of interest" description="Disordered" evidence="1">
    <location>
        <begin position="161"/>
        <end position="189"/>
    </location>
</feature>
<dbReference type="GO" id="GO:0005682">
    <property type="term" value="C:U5 snRNP"/>
    <property type="evidence" value="ECO:0007669"/>
    <property type="project" value="InterPro"/>
</dbReference>
<dbReference type="Pfam" id="PF02213">
    <property type="entry name" value="GYF"/>
    <property type="match status" value="1"/>
</dbReference>
<feature type="region of interest" description="Disordered" evidence="1">
    <location>
        <begin position="247"/>
        <end position="284"/>
    </location>
</feature>
<dbReference type="PANTHER" id="PTHR13138:SF3">
    <property type="entry name" value="CD2 ANTIGEN CYTOPLASMIC TAIL-BINDING PROTEIN 2"/>
    <property type="match status" value="1"/>
</dbReference>
<feature type="compositionally biased region" description="Basic and acidic residues" evidence="1">
    <location>
        <begin position="247"/>
        <end position="277"/>
    </location>
</feature>
<dbReference type="Proteomes" id="UP000820818">
    <property type="component" value="Linkage Group LG1"/>
</dbReference>
<feature type="compositionally biased region" description="Basic and acidic residues" evidence="1">
    <location>
        <begin position="178"/>
        <end position="189"/>
    </location>
</feature>
<dbReference type="PANTHER" id="PTHR13138">
    <property type="entry name" value="PROTEIN LIN1"/>
    <property type="match status" value="1"/>
</dbReference>
<feature type="compositionally biased region" description="Acidic residues" evidence="1">
    <location>
        <begin position="48"/>
        <end position="62"/>
    </location>
</feature>
<accession>A0AAD5L4C3</accession>
<dbReference type="AlphaFoldDB" id="A0AAD5L4C3"/>
<reference evidence="3 4" key="1">
    <citation type="submission" date="2022-05" db="EMBL/GenBank/DDBJ databases">
        <title>A multi-omics perspective on studying reproductive biology in Daphnia sinensis.</title>
        <authorList>
            <person name="Jia J."/>
        </authorList>
    </citation>
    <scope>NUCLEOTIDE SEQUENCE [LARGE SCALE GENOMIC DNA]</scope>
    <source>
        <strain evidence="3 4">WSL</strain>
    </source>
</reference>
<dbReference type="CDD" id="cd00072">
    <property type="entry name" value="GYF"/>
    <property type="match status" value="1"/>
</dbReference>
<feature type="compositionally biased region" description="Acidic residues" evidence="1">
    <location>
        <begin position="23"/>
        <end position="37"/>
    </location>
</feature>
<dbReference type="EMBL" id="WJBH02000001">
    <property type="protein sequence ID" value="KAI9564999.1"/>
    <property type="molecule type" value="Genomic_DNA"/>
</dbReference>
<dbReference type="InterPro" id="IPR035445">
    <property type="entry name" value="GYF-like_dom_sf"/>
</dbReference>
<organism evidence="3 4">
    <name type="scientific">Daphnia sinensis</name>
    <dbReference type="NCBI Taxonomy" id="1820382"/>
    <lineage>
        <taxon>Eukaryota</taxon>
        <taxon>Metazoa</taxon>
        <taxon>Ecdysozoa</taxon>
        <taxon>Arthropoda</taxon>
        <taxon>Crustacea</taxon>
        <taxon>Branchiopoda</taxon>
        <taxon>Diplostraca</taxon>
        <taxon>Cladocera</taxon>
        <taxon>Anomopoda</taxon>
        <taxon>Daphniidae</taxon>
        <taxon>Daphnia</taxon>
        <taxon>Daphnia similis group</taxon>
    </lineage>
</organism>
<feature type="domain" description="GYF" evidence="2">
    <location>
        <begin position="293"/>
        <end position="350"/>
    </location>
</feature>
<name>A0AAD5L4C3_9CRUS</name>
<comment type="caution">
    <text evidence="3">The sequence shown here is derived from an EMBL/GenBank/DDBJ whole genome shotgun (WGS) entry which is preliminary data.</text>
</comment>
<dbReference type="PROSITE" id="PS50829">
    <property type="entry name" value="GYF"/>
    <property type="match status" value="1"/>
</dbReference>
<evidence type="ECO:0000256" key="1">
    <source>
        <dbReference type="SAM" id="MobiDB-lite"/>
    </source>
</evidence>
<evidence type="ECO:0000313" key="3">
    <source>
        <dbReference type="EMBL" id="KAI9564999.1"/>
    </source>
</evidence>
<protein>
    <recommendedName>
        <fullName evidence="2">GYF domain-containing protein</fullName>
    </recommendedName>
</protein>
<dbReference type="FunFam" id="3.30.1490.40:FF:000005">
    <property type="entry name" value="CD2 antigen cytoplasmic tail-binding protein 2"/>
    <property type="match status" value="1"/>
</dbReference>
<feature type="compositionally biased region" description="Basic and acidic residues" evidence="1">
    <location>
        <begin position="38"/>
        <end position="47"/>
    </location>
</feature>
<dbReference type="Gene3D" id="3.30.1490.40">
    <property type="match status" value="1"/>
</dbReference>
<feature type="region of interest" description="Disordered" evidence="1">
    <location>
        <begin position="1"/>
        <end position="64"/>
    </location>
</feature>
<dbReference type="InterPro" id="IPR039905">
    <property type="entry name" value="CD2BP2/Lin1"/>
</dbReference>